<keyword evidence="7" id="KW-1185">Reference proteome</keyword>
<organism evidence="6 7">
    <name type="scientific">Peribacillus deserti</name>
    <dbReference type="NCBI Taxonomy" id="673318"/>
    <lineage>
        <taxon>Bacteria</taxon>
        <taxon>Bacillati</taxon>
        <taxon>Bacillota</taxon>
        <taxon>Bacilli</taxon>
        <taxon>Bacillales</taxon>
        <taxon>Bacillaceae</taxon>
        <taxon>Peribacillus</taxon>
    </lineage>
</organism>
<evidence type="ECO:0000313" key="6">
    <source>
        <dbReference type="EMBL" id="PLT30553.1"/>
    </source>
</evidence>
<dbReference type="PROSITE" id="PS00061">
    <property type="entry name" value="ADH_SHORT"/>
    <property type="match status" value="1"/>
</dbReference>
<dbReference type="PANTHER" id="PTHR44085:SF2">
    <property type="entry name" value="SEPIAPTERIN REDUCTASE"/>
    <property type="match status" value="1"/>
</dbReference>
<comment type="similarity">
    <text evidence="2">Belongs to the short-chain dehydrogenases/reductases (SDR) family.</text>
</comment>
<dbReference type="GO" id="GO:0005737">
    <property type="term" value="C:cytoplasm"/>
    <property type="evidence" value="ECO:0007669"/>
    <property type="project" value="UniProtKB-SubCell"/>
</dbReference>
<reference evidence="6 7" key="1">
    <citation type="submission" date="2017-11" db="EMBL/GenBank/DDBJ databases">
        <title>Comparitive Functional Genomics of Dry Heat Resistant strains isolated from the Viking Spacecraft.</title>
        <authorList>
            <person name="Seuylemezian A."/>
            <person name="Cooper K."/>
            <person name="Vaishampayan P."/>
        </authorList>
    </citation>
    <scope>NUCLEOTIDE SEQUENCE [LARGE SCALE GENOMIC DNA]</scope>
    <source>
        <strain evidence="6 7">V1-29</strain>
    </source>
</reference>
<dbReference type="InterPro" id="IPR002347">
    <property type="entry name" value="SDR_fam"/>
</dbReference>
<dbReference type="InterPro" id="IPR020904">
    <property type="entry name" value="Sc_DH/Rdtase_CS"/>
</dbReference>
<comment type="subcellular location">
    <subcellularLocation>
        <location evidence="1">Cytoplasm</location>
    </subcellularLocation>
</comment>
<keyword evidence="3" id="KW-0963">Cytoplasm</keyword>
<name>A0A2N5M8C4_9BACI</name>
<evidence type="ECO:0000256" key="3">
    <source>
        <dbReference type="ARBA" id="ARBA00022490"/>
    </source>
</evidence>
<dbReference type="Gene3D" id="3.40.50.720">
    <property type="entry name" value="NAD(P)-binding Rossmann-like Domain"/>
    <property type="match status" value="1"/>
</dbReference>
<evidence type="ECO:0000256" key="5">
    <source>
        <dbReference type="ARBA" id="ARBA00023002"/>
    </source>
</evidence>
<dbReference type="EMBL" id="PGUY01000020">
    <property type="protein sequence ID" value="PLT30553.1"/>
    <property type="molecule type" value="Genomic_DNA"/>
</dbReference>
<dbReference type="NCBIfam" id="NF005381">
    <property type="entry name" value="PRK06924.1"/>
    <property type="match status" value="1"/>
</dbReference>
<dbReference type="OrthoDB" id="9794387at2"/>
<comment type="caution">
    <text evidence="6">The sequence shown here is derived from an EMBL/GenBank/DDBJ whole genome shotgun (WGS) entry which is preliminary data.</text>
</comment>
<dbReference type="GO" id="GO:0004757">
    <property type="term" value="F:sepiapterin reductase (NADP+) activity"/>
    <property type="evidence" value="ECO:0007669"/>
    <property type="project" value="TreeGrafter"/>
</dbReference>
<evidence type="ECO:0000256" key="4">
    <source>
        <dbReference type="ARBA" id="ARBA00022857"/>
    </source>
</evidence>
<dbReference type="RefSeq" id="WP_101640927.1">
    <property type="nucleotide sequence ID" value="NZ_PGUY01000020.1"/>
</dbReference>
<evidence type="ECO:0000256" key="2">
    <source>
        <dbReference type="ARBA" id="ARBA00006484"/>
    </source>
</evidence>
<dbReference type="SUPFAM" id="SSF51735">
    <property type="entry name" value="NAD(P)-binding Rossmann-fold domains"/>
    <property type="match status" value="1"/>
</dbReference>
<protein>
    <submittedName>
        <fullName evidence="6">Short-chain dehydrogenase</fullName>
    </submittedName>
</protein>
<dbReference type="PRINTS" id="PR00081">
    <property type="entry name" value="GDHRDH"/>
</dbReference>
<evidence type="ECO:0000256" key="1">
    <source>
        <dbReference type="ARBA" id="ARBA00004496"/>
    </source>
</evidence>
<dbReference type="Proteomes" id="UP000234748">
    <property type="component" value="Unassembled WGS sequence"/>
</dbReference>
<evidence type="ECO:0000313" key="7">
    <source>
        <dbReference type="Proteomes" id="UP000234748"/>
    </source>
</evidence>
<dbReference type="GO" id="GO:0006729">
    <property type="term" value="P:tetrahydrobiopterin biosynthetic process"/>
    <property type="evidence" value="ECO:0007669"/>
    <property type="project" value="TreeGrafter"/>
</dbReference>
<dbReference type="AlphaFoldDB" id="A0A2N5M8C4"/>
<accession>A0A2N5M8C4</accession>
<proteinExistence type="inferred from homology"/>
<sequence length="252" mass="27124">MAYAVVTGASAGLGEAAALQLMEAGINLISVSRRESQKLKEAAHSAGLTYVHFSCDLSKTQETLSVFGKVLDQVLSQEKEIVYLINNAGVVNPINTVGNLDPEEIQSSIQVNVTAPILITNLFLEKTKDLSVKVNIMNVTSGAGERPIQGWSIYGSTKAALNLFTKTAALEAESGNENVIINAFSPGIMDTDMQQTIRSSDQEAFSELDKFIGYKEKGMLRSPSQVGSCLVSLLLAEELGNGQIYYVNDLLK</sequence>
<dbReference type="Pfam" id="PF00106">
    <property type="entry name" value="adh_short"/>
    <property type="match status" value="1"/>
</dbReference>
<dbReference type="PANTHER" id="PTHR44085">
    <property type="entry name" value="SEPIAPTERIN REDUCTASE"/>
    <property type="match status" value="1"/>
</dbReference>
<keyword evidence="5" id="KW-0560">Oxidoreductase</keyword>
<gene>
    <name evidence="6" type="ORF">CUU66_06815</name>
</gene>
<keyword evidence="4" id="KW-0521">NADP</keyword>
<dbReference type="InterPro" id="IPR051721">
    <property type="entry name" value="Biopterin_syn/organic_redct"/>
</dbReference>
<dbReference type="InterPro" id="IPR036291">
    <property type="entry name" value="NAD(P)-bd_dom_sf"/>
</dbReference>